<dbReference type="EC" id="2.3.1.51" evidence="5"/>
<keyword evidence="6" id="KW-1185">Reference proteome</keyword>
<dbReference type="RefSeq" id="WP_184308094.1">
    <property type="nucleotide sequence ID" value="NZ_JACHXU010000024.1"/>
</dbReference>
<dbReference type="Pfam" id="PF01553">
    <property type="entry name" value="Acyltransferase"/>
    <property type="match status" value="1"/>
</dbReference>
<comment type="caution">
    <text evidence="5">The sequence shown here is derived from an EMBL/GenBank/DDBJ whole genome shotgun (WGS) entry which is preliminary data.</text>
</comment>
<sequence>MPANTANLDTELLAYQDNLYTTPPHKVSFFSRIAPTPVFYWKFLTNVYRSSGQARKGKYDAARWSETSHHVLTALESVGVNVEISGVEHLRQLDSPCVIVGNHMSMLETIVLPAIVQPVKDVTFVVKQSLLDYPVFRHILRSRDPIAVTRDNPREDFKSVMQGGTERLSNGRSIVVFPQTTRSKTFEPENFNTIGAKLALKARVPIVPLALMTDAWSNGKRIKDFGPILPTKKVRFAFGEPIVMSGRGAEQHQQTIDFIESKLRSWHSRSE</sequence>
<dbReference type="EMBL" id="JACHXU010000024">
    <property type="protein sequence ID" value="MBB3209456.1"/>
    <property type="molecule type" value="Genomic_DNA"/>
</dbReference>
<organism evidence="5 6">
    <name type="scientific">Aporhodopirellula rubra</name>
    <dbReference type="NCBI Taxonomy" id="980271"/>
    <lineage>
        <taxon>Bacteria</taxon>
        <taxon>Pseudomonadati</taxon>
        <taxon>Planctomycetota</taxon>
        <taxon>Planctomycetia</taxon>
        <taxon>Pirellulales</taxon>
        <taxon>Pirellulaceae</taxon>
        <taxon>Aporhodopirellula</taxon>
    </lineage>
</organism>
<dbReference type="PANTHER" id="PTHR10434">
    <property type="entry name" value="1-ACYL-SN-GLYCEROL-3-PHOSPHATE ACYLTRANSFERASE"/>
    <property type="match status" value="1"/>
</dbReference>
<dbReference type="SUPFAM" id="SSF69593">
    <property type="entry name" value="Glycerol-3-phosphate (1)-acyltransferase"/>
    <property type="match status" value="1"/>
</dbReference>
<dbReference type="Proteomes" id="UP000536179">
    <property type="component" value="Unassembled WGS sequence"/>
</dbReference>
<proteinExistence type="predicted"/>
<evidence type="ECO:0000313" key="5">
    <source>
        <dbReference type="EMBL" id="MBB3209456.1"/>
    </source>
</evidence>
<evidence type="ECO:0000256" key="1">
    <source>
        <dbReference type="ARBA" id="ARBA00005189"/>
    </source>
</evidence>
<protein>
    <submittedName>
        <fullName evidence="5">1-acyl-sn-glycerol-3-phosphate acyltransferase</fullName>
        <ecNumber evidence="5">2.3.1.51</ecNumber>
    </submittedName>
</protein>
<gene>
    <name evidence="5" type="ORF">FHS27_005296</name>
</gene>
<dbReference type="InterPro" id="IPR002123">
    <property type="entry name" value="Plipid/glycerol_acylTrfase"/>
</dbReference>
<dbReference type="AlphaFoldDB" id="A0A7W5E3D1"/>
<feature type="domain" description="Phospholipid/glycerol acyltransferase" evidence="4">
    <location>
        <begin position="97"/>
        <end position="214"/>
    </location>
</feature>
<evidence type="ECO:0000313" key="6">
    <source>
        <dbReference type="Proteomes" id="UP000536179"/>
    </source>
</evidence>
<dbReference type="SMART" id="SM00563">
    <property type="entry name" value="PlsC"/>
    <property type="match status" value="1"/>
</dbReference>
<accession>A0A7W5E3D1</accession>
<evidence type="ECO:0000256" key="3">
    <source>
        <dbReference type="ARBA" id="ARBA00023315"/>
    </source>
</evidence>
<name>A0A7W5E3D1_9BACT</name>
<comment type="pathway">
    <text evidence="1">Lipid metabolism.</text>
</comment>
<keyword evidence="2 5" id="KW-0808">Transferase</keyword>
<dbReference type="GO" id="GO:0006654">
    <property type="term" value="P:phosphatidic acid biosynthetic process"/>
    <property type="evidence" value="ECO:0007669"/>
    <property type="project" value="TreeGrafter"/>
</dbReference>
<dbReference type="GO" id="GO:0003841">
    <property type="term" value="F:1-acylglycerol-3-phosphate O-acyltransferase activity"/>
    <property type="evidence" value="ECO:0007669"/>
    <property type="project" value="UniProtKB-EC"/>
</dbReference>
<dbReference type="CDD" id="cd07989">
    <property type="entry name" value="LPLAT_AGPAT-like"/>
    <property type="match status" value="1"/>
</dbReference>
<evidence type="ECO:0000256" key="2">
    <source>
        <dbReference type="ARBA" id="ARBA00022679"/>
    </source>
</evidence>
<keyword evidence="3 5" id="KW-0012">Acyltransferase</keyword>
<reference evidence="5 6" key="1">
    <citation type="submission" date="2020-08" db="EMBL/GenBank/DDBJ databases">
        <title>Genomic Encyclopedia of Type Strains, Phase III (KMG-III): the genomes of soil and plant-associated and newly described type strains.</title>
        <authorList>
            <person name="Whitman W."/>
        </authorList>
    </citation>
    <scope>NUCLEOTIDE SEQUENCE [LARGE SCALE GENOMIC DNA]</scope>
    <source>
        <strain evidence="5 6">CECT 8075</strain>
    </source>
</reference>
<dbReference type="PANTHER" id="PTHR10434:SF40">
    <property type="entry name" value="1-ACYL-SN-GLYCEROL-3-PHOSPHATE ACYLTRANSFERASE"/>
    <property type="match status" value="1"/>
</dbReference>
<evidence type="ECO:0000259" key="4">
    <source>
        <dbReference type="SMART" id="SM00563"/>
    </source>
</evidence>